<dbReference type="Proteomes" id="UP000199548">
    <property type="component" value="Unassembled WGS sequence"/>
</dbReference>
<organism evidence="1 2">
    <name type="scientific">Paraburkholderia megapolitana</name>
    <dbReference type="NCBI Taxonomy" id="420953"/>
    <lineage>
        <taxon>Bacteria</taxon>
        <taxon>Pseudomonadati</taxon>
        <taxon>Pseudomonadota</taxon>
        <taxon>Betaproteobacteria</taxon>
        <taxon>Burkholderiales</taxon>
        <taxon>Burkholderiaceae</taxon>
        <taxon>Paraburkholderia</taxon>
    </lineage>
</organism>
<sequence length="343" mass="37605">MWARPKVKFYGRRRRTAADCAVQAGNVQLGRSVLAVAAAGVLHGPALASELGGSSYPIGVNNVLSGILPPPGEFRFYNYYQNYSSNEFAGPNGNSRIPGYQLNLNVDALRPLYTWAPQFGAFTITSGIVIPIVNVDLKVGARHEVLTGLGDIGLQPLLIGWKNAAGTLFINGGPNVYLPTGKYDANRLANTGRNSFAFWPTLNVTWMPSPRLEASAGSVLEFNARNPATRYRTGDEFDTEFEVTGVPLAEYRWLHIGLNGYVYRQFSDDRVNGADYLNGDRGSTNAIGPIVRCEFGRVGIVFKYQHEFDVRNRPTGDRLWVQFTVPLNGRLSAAPSFAPPVEK</sequence>
<dbReference type="AlphaFoldDB" id="A0A1I3VZI1"/>
<accession>A0A1I3VZI1</accession>
<dbReference type="Pfam" id="PF13557">
    <property type="entry name" value="Phenol_MetA_deg"/>
    <property type="match status" value="1"/>
</dbReference>
<dbReference type="RefSeq" id="WP_091020277.1">
    <property type="nucleotide sequence ID" value="NZ_CP041744.1"/>
</dbReference>
<dbReference type="InterPro" id="IPR025737">
    <property type="entry name" value="FApF"/>
</dbReference>
<evidence type="ECO:0000313" key="2">
    <source>
        <dbReference type="Proteomes" id="UP000199548"/>
    </source>
</evidence>
<proteinExistence type="predicted"/>
<evidence type="ECO:0000313" key="1">
    <source>
        <dbReference type="EMBL" id="SFJ99747.1"/>
    </source>
</evidence>
<name>A0A1I3VZI1_9BURK</name>
<dbReference type="EMBL" id="FOQU01000015">
    <property type="protein sequence ID" value="SFJ99747.1"/>
    <property type="molecule type" value="Genomic_DNA"/>
</dbReference>
<protein>
    <submittedName>
        <fullName evidence="1">Uncharacterized conserved protein</fullName>
    </submittedName>
</protein>
<dbReference type="OrthoDB" id="191143at2"/>
<reference evidence="1 2" key="1">
    <citation type="submission" date="2016-10" db="EMBL/GenBank/DDBJ databases">
        <authorList>
            <person name="de Groot N.N."/>
        </authorList>
    </citation>
    <scope>NUCLEOTIDE SEQUENCE [LARGE SCALE GENOMIC DNA]</scope>
    <source>
        <strain evidence="1 2">LMG 23650</strain>
    </source>
</reference>
<gene>
    <name evidence="1" type="ORF">SAMN05192543_11525</name>
</gene>
<keyword evidence="2" id="KW-1185">Reference proteome</keyword>
<dbReference type="STRING" id="420953.SAMN05192543_11525"/>